<dbReference type="NCBIfam" id="TIGR00219">
    <property type="entry name" value="mreC"/>
    <property type="match status" value="1"/>
</dbReference>
<evidence type="ECO:0000313" key="8">
    <source>
        <dbReference type="EMBL" id="PCJ42612.1"/>
    </source>
</evidence>
<accession>A0A2A5CFR4</accession>
<dbReference type="Gene3D" id="2.40.10.350">
    <property type="entry name" value="Rod shape-determining protein MreC, domain 2"/>
    <property type="match status" value="1"/>
</dbReference>
<evidence type="ECO:0000256" key="5">
    <source>
        <dbReference type="PIRNR" id="PIRNR038471"/>
    </source>
</evidence>
<comment type="caution">
    <text evidence="8">The sequence shown here is derived from an EMBL/GenBank/DDBJ whole genome shotgun (WGS) entry which is preliminary data.</text>
</comment>
<name>A0A2A5CFR4_9GAMM</name>
<dbReference type="InterPro" id="IPR055342">
    <property type="entry name" value="MreC_beta-barrel_core"/>
</dbReference>
<evidence type="ECO:0000256" key="6">
    <source>
        <dbReference type="SAM" id="Coils"/>
    </source>
</evidence>
<evidence type="ECO:0000256" key="2">
    <source>
        <dbReference type="ARBA" id="ARBA00013855"/>
    </source>
</evidence>
<dbReference type="Gene3D" id="2.40.10.340">
    <property type="entry name" value="Rod shape-determining protein MreC, domain 1"/>
    <property type="match status" value="1"/>
</dbReference>
<dbReference type="InterPro" id="IPR042175">
    <property type="entry name" value="Cell/Rod_MreC_2"/>
</dbReference>
<dbReference type="EMBL" id="NVWI01000002">
    <property type="protein sequence ID" value="PCJ42612.1"/>
    <property type="molecule type" value="Genomic_DNA"/>
</dbReference>
<evidence type="ECO:0000256" key="3">
    <source>
        <dbReference type="ARBA" id="ARBA00022960"/>
    </source>
</evidence>
<dbReference type="PIRSF" id="PIRSF038471">
    <property type="entry name" value="MreC"/>
    <property type="match status" value="1"/>
</dbReference>
<feature type="domain" description="Rod shape-determining protein MreC beta-barrel core" evidence="7">
    <location>
        <begin position="127"/>
        <end position="273"/>
    </location>
</feature>
<dbReference type="InterPro" id="IPR042177">
    <property type="entry name" value="Cell/Rod_1"/>
</dbReference>
<keyword evidence="3 5" id="KW-0133">Cell shape</keyword>
<gene>
    <name evidence="8" type="ORF">COA71_03630</name>
</gene>
<evidence type="ECO:0000259" key="7">
    <source>
        <dbReference type="Pfam" id="PF04085"/>
    </source>
</evidence>
<evidence type="ECO:0000256" key="4">
    <source>
        <dbReference type="ARBA" id="ARBA00032089"/>
    </source>
</evidence>
<organism evidence="8 9">
    <name type="scientific">SAR86 cluster bacterium</name>
    <dbReference type="NCBI Taxonomy" id="2030880"/>
    <lineage>
        <taxon>Bacteria</taxon>
        <taxon>Pseudomonadati</taxon>
        <taxon>Pseudomonadota</taxon>
        <taxon>Gammaproteobacteria</taxon>
        <taxon>SAR86 cluster</taxon>
    </lineage>
</organism>
<evidence type="ECO:0000256" key="1">
    <source>
        <dbReference type="ARBA" id="ARBA00009369"/>
    </source>
</evidence>
<dbReference type="InterPro" id="IPR007221">
    <property type="entry name" value="MreC"/>
</dbReference>
<dbReference type="Proteomes" id="UP000228987">
    <property type="component" value="Unassembled WGS sequence"/>
</dbReference>
<dbReference type="PANTHER" id="PTHR34138:SF1">
    <property type="entry name" value="CELL SHAPE-DETERMINING PROTEIN MREC"/>
    <property type="match status" value="1"/>
</dbReference>
<evidence type="ECO:0000313" key="9">
    <source>
        <dbReference type="Proteomes" id="UP000228987"/>
    </source>
</evidence>
<proteinExistence type="inferred from homology"/>
<dbReference type="GO" id="GO:0008360">
    <property type="term" value="P:regulation of cell shape"/>
    <property type="evidence" value="ECO:0007669"/>
    <property type="project" value="UniProtKB-KW"/>
</dbReference>
<dbReference type="GO" id="GO:0005886">
    <property type="term" value="C:plasma membrane"/>
    <property type="evidence" value="ECO:0007669"/>
    <property type="project" value="TreeGrafter"/>
</dbReference>
<comment type="function">
    <text evidence="5">Involved in formation and maintenance of cell shape.</text>
</comment>
<reference evidence="9" key="1">
    <citation type="submission" date="2017-08" db="EMBL/GenBank/DDBJ databases">
        <title>A dynamic microbial community with high functional redundancy inhabits the cold, oxic subseafloor aquifer.</title>
        <authorList>
            <person name="Tully B.J."/>
            <person name="Wheat C.G."/>
            <person name="Glazer B.T."/>
            <person name="Huber J.A."/>
        </authorList>
    </citation>
    <scope>NUCLEOTIDE SEQUENCE [LARGE SCALE GENOMIC DNA]</scope>
</reference>
<sequence>MTISKSLFIQSSAQGYRLLALVLVSLVLMFADNRFGYLSQVRFYASYSVTPIHYLSELPHAMSQQIADFFKSRDELLEENRQLEEELLMQQYQLQKIDHLAAENQRLNELLNASAIVDDIVVRVQLVSESPDPFRKQILINKGSIHGVYDGQPVLDADGLFGQVVSIEPYYSWVQLITDPQHSTPVQINRNGIRAVVSGTQGSLHEMVMNNMTGNADIEVGDMLVTSGLGQRFPAGYKVGVITNIIRDPGQPFARVTVAPTAQLDRSRNLLLVF</sequence>
<keyword evidence="6" id="KW-0175">Coiled coil</keyword>
<dbReference type="AlphaFoldDB" id="A0A2A5CFR4"/>
<feature type="coiled-coil region" evidence="6">
    <location>
        <begin position="66"/>
        <end position="93"/>
    </location>
</feature>
<protein>
    <recommendedName>
        <fullName evidence="2 5">Cell shape-determining protein MreC</fullName>
    </recommendedName>
    <alternativeName>
        <fullName evidence="4 5">Cell shape protein MreC</fullName>
    </alternativeName>
</protein>
<dbReference type="Pfam" id="PF04085">
    <property type="entry name" value="MreC"/>
    <property type="match status" value="1"/>
</dbReference>
<comment type="similarity">
    <text evidence="1 5">Belongs to the MreC family.</text>
</comment>
<dbReference type="PANTHER" id="PTHR34138">
    <property type="entry name" value="CELL SHAPE-DETERMINING PROTEIN MREC"/>
    <property type="match status" value="1"/>
</dbReference>